<dbReference type="AlphaFoldDB" id="A0A1M6C2L4"/>
<evidence type="ECO:0000313" key="23">
    <source>
        <dbReference type="Proteomes" id="UP000322917"/>
    </source>
</evidence>
<keyword evidence="6 17" id="KW-0547">Nucleotide-binding</keyword>
<dbReference type="Gene3D" id="3.40.1190.20">
    <property type="match status" value="1"/>
</dbReference>
<keyword evidence="7 17" id="KW-0067">ATP-binding</keyword>
<evidence type="ECO:0000256" key="8">
    <source>
        <dbReference type="ARBA" id="ARBA00022857"/>
    </source>
</evidence>
<evidence type="ECO:0000256" key="5">
    <source>
        <dbReference type="ARBA" id="ARBA00022723"/>
    </source>
</evidence>
<gene>
    <name evidence="17" type="primary">nnrD</name>
    <name evidence="18" type="synonym">nnrE</name>
    <name evidence="22" type="ORF">SAMN02745170_00598</name>
</gene>
<dbReference type="InterPro" id="IPR017953">
    <property type="entry name" value="Carbohydrate_kinase_pred_CS"/>
</dbReference>
<dbReference type="GO" id="GO:0052856">
    <property type="term" value="F:NAD(P)HX epimerase activity"/>
    <property type="evidence" value="ECO:0007669"/>
    <property type="project" value="UniProtKB-UniRule"/>
</dbReference>
<dbReference type="GO" id="GO:0046872">
    <property type="term" value="F:metal ion binding"/>
    <property type="evidence" value="ECO:0007669"/>
    <property type="project" value="UniProtKB-UniRule"/>
</dbReference>
<reference evidence="22 23" key="1">
    <citation type="submission" date="2016-11" db="EMBL/GenBank/DDBJ databases">
        <authorList>
            <person name="Varghese N."/>
            <person name="Submissions S."/>
        </authorList>
    </citation>
    <scope>NUCLEOTIDE SEQUENCE [LARGE SCALE GENOMIC DNA]</scope>
    <source>
        <strain evidence="22 23">DSM 15287</strain>
    </source>
</reference>
<dbReference type="PROSITE" id="PS51383">
    <property type="entry name" value="YJEF_C_3"/>
    <property type="match status" value="1"/>
</dbReference>
<evidence type="ECO:0000313" key="22">
    <source>
        <dbReference type="EMBL" id="SHI55285.1"/>
    </source>
</evidence>
<keyword evidence="23" id="KW-1185">Reference proteome</keyword>
<dbReference type="InterPro" id="IPR036652">
    <property type="entry name" value="YjeF_N_dom_sf"/>
</dbReference>
<feature type="binding site" evidence="18">
    <location>
        <begin position="59"/>
        <end position="63"/>
    </location>
    <ligand>
        <name>(6S)-NADPHX</name>
        <dbReference type="ChEBI" id="CHEBI:64076"/>
    </ligand>
</feature>
<dbReference type="NCBIfam" id="TIGR00196">
    <property type="entry name" value="yjeF_cterm"/>
    <property type="match status" value="1"/>
</dbReference>
<dbReference type="InterPro" id="IPR000631">
    <property type="entry name" value="CARKD"/>
</dbReference>
<feature type="binding site" evidence="18">
    <location>
        <begin position="135"/>
        <end position="141"/>
    </location>
    <ligand>
        <name>(6S)-NADPHX</name>
        <dbReference type="ChEBI" id="CHEBI:64076"/>
    </ligand>
</feature>
<keyword evidence="11 18" id="KW-0413">Isomerase</keyword>
<comment type="similarity">
    <text evidence="3 19">In the N-terminal section; belongs to the NnrE/AIBP family.</text>
</comment>
<feature type="domain" description="YjeF C-terminal" evidence="20">
    <location>
        <begin position="231"/>
        <end position="513"/>
    </location>
</feature>
<evidence type="ECO:0000256" key="16">
    <source>
        <dbReference type="ARBA" id="ARBA00049209"/>
    </source>
</evidence>
<dbReference type="Proteomes" id="UP000322917">
    <property type="component" value="Unassembled WGS sequence"/>
</dbReference>
<accession>A0A1M6C2L4</accession>
<dbReference type="OrthoDB" id="9806925at2"/>
<evidence type="ECO:0000259" key="20">
    <source>
        <dbReference type="PROSITE" id="PS51383"/>
    </source>
</evidence>
<feature type="binding site" evidence="17">
    <location>
        <position position="266"/>
    </location>
    <ligand>
        <name>(6S)-NADPHX</name>
        <dbReference type="ChEBI" id="CHEBI:64076"/>
    </ligand>
</feature>
<feature type="binding site" evidence="18">
    <location>
        <position position="60"/>
    </location>
    <ligand>
        <name>K(+)</name>
        <dbReference type="ChEBI" id="CHEBI:29103"/>
    </ligand>
</feature>
<dbReference type="GO" id="GO:0005524">
    <property type="term" value="F:ATP binding"/>
    <property type="evidence" value="ECO:0007669"/>
    <property type="project" value="UniProtKB-UniRule"/>
</dbReference>
<feature type="binding site" evidence="17">
    <location>
        <position position="454"/>
    </location>
    <ligand>
        <name>AMP</name>
        <dbReference type="ChEBI" id="CHEBI:456215"/>
    </ligand>
</feature>
<dbReference type="RefSeq" id="WP_149733476.1">
    <property type="nucleotide sequence ID" value="NZ_FQZD01000005.1"/>
</dbReference>
<name>A0A1M6C2L4_9FIRM</name>
<feature type="domain" description="YjeF N-terminal" evidence="21">
    <location>
        <begin position="9"/>
        <end position="221"/>
    </location>
</feature>
<dbReference type="PANTHER" id="PTHR12592">
    <property type="entry name" value="ATP-DEPENDENT (S)-NAD(P)H-HYDRATE DEHYDRATASE FAMILY MEMBER"/>
    <property type="match status" value="1"/>
</dbReference>
<comment type="catalytic activity">
    <reaction evidence="1 18 19">
        <text>(6R)-NADHX = (6S)-NADHX</text>
        <dbReference type="Rhea" id="RHEA:32215"/>
        <dbReference type="ChEBI" id="CHEBI:64074"/>
        <dbReference type="ChEBI" id="CHEBI:64075"/>
        <dbReference type="EC" id="5.1.99.6"/>
    </reaction>
</comment>
<feature type="binding site" evidence="18">
    <location>
        <position position="131"/>
    </location>
    <ligand>
        <name>K(+)</name>
        <dbReference type="ChEBI" id="CHEBI:29103"/>
    </ligand>
</feature>
<comment type="function">
    <text evidence="14 19">Bifunctional enzyme that catalyzes the epimerization of the S- and R-forms of NAD(P)HX and the dehydration of the S-form of NAD(P)HX at the expense of ADP, which is converted to AMP. This allows the repair of both epimers of NAD(P)HX, a damaged form of NAD(P)H that is a result of enzymatic or heat-dependent hydration.</text>
</comment>
<dbReference type="SUPFAM" id="SSF64153">
    <property type="entry name" value="YjeF N-terminal domain-like"/>
    <property type="match status" value="1"/>
</dbReference>
<evidence type="ECO:0000256" key="15">
    <source>
        <dbReference type="ARBA" id="ARBA00048238"/>
    </source>
</evidence>
<comment type="catalytic activity">
    <reaction evidence="2 18 19">
        <text>(6R)-NADPHX = (6S)-NADPHX</text>
        <dbReference type="Rhea" id="RHEA:32227"/>
        <dbReference type="ChEBI" id="CHEBI:64076"/>
        <dbReference type="ChEBI" id="CHEBI:64077"/>
        <dbReference type="EC" id="5.1.99.6"/>
    </reaction>
</comment>
<dbReference type="NCBIfam" id="TIGR00197">
    <property type="entry name" value="yjeF_nterm"/>
    <property type="match status" value="1"/>
</dbReference>
<dbReference type="PANTHER" id="PTHR12592:SF0">
    <property type="entry name" value="ATP-DEPENDENT (S)-NAD(P)H-HYDRATE DEHYDRATASE"/>
    <property type="match status" value="1"/>
</dbReference>
<feature type="binding site" evidence="17">
    <location>
        <position position="337"/>
    </location>
    <ligand>
        <name>(6S)-NADPHX</name>
        <dbReference type="ChEBI" id="CHEBI:64076"/>
    </ligand>
</feature>
<dbReference type="Pfam" id="PF01256">
    <property type="entry name" value="Carb_kinase"/>
    <property type="match status" value="1"/>
</dbReference>
<dbReference type="HAMAP" id="MF_01966">
    <property type="entry name" value="NADHX_epimerase"/>
    <property type="match status" value="1"/>
</dbReference>
<comment type="cofactor">
    <cofactor evidence="17">
        <name>Mg(2+)</name>
        <dbReference type="ChEBI" id="CHEBI:18420"/>
    </cofactor>
</comment>
<evidence type="ECO:0000256" key="17">
    <source>
        <dbReference type="HAMAP-Rule" id="MF_01965"/>
    </source>
</evidence>
<evidence type="ECO:0000256" key="9">
    <source>
        <dbReference type="ARBA" id="ARBA00022958"/>
    </source>
</evidence>
<dbReference type="EMBL" id="FQZD01000005">
    <property type="protein sequence ID" value="SHI55285.1"/>
    <property type="molecule type" value="Genomic_DNA"/>
</dbReference>
<keyword evidence="5 18" id="KW-0479">Metal-binding</keyword>
<comment type="catalytic activity">
    <reaction evidence="15 17 19">
        <text>(6S)-NADHX + ADP = AMP + phosphate + NADH + H(+)</text>
        <dbReference type="Rhea" id="RHEA:32223"/>
        <dbReference type="ChEBI" id="CHEBI:15378"/>
        <dbReference type="ChEBI" id="CHEBI:43474"/>
        <dbReference type="ChEBI" id="CHEBI:57945"/>
        <dbReference type="ChEBI" id="CHEBI:64074"/>
        <dbReference type="ChEBI" id="CHEBI:456215"/>
        <dbReference type="ChEBI" id="CHEBI:456216"/>
        <dbReference type="EC" id="4.2.1.136"/>
    </reaction>
</comment>
<dbReference type="SUPFAM" id="SSF53613">
    <property type="entry name" value="Ribokinase-like"/>
    <property type="match status" value="1"/>
</dbReference>
<evidence type="ECO:0000256" key="12">
    <source>
        <dbReference type="ARBA" id="ARBA00023239"/>
    </source>
</evidence>
<dbReference type="GO" id="GO:0110051">
    <property type="term" value="P:metabolite repair"/>
    <property type="evidence" value="ECO:0007669"/>
    <property type="project" value="TreeGrafter"/>
</dbReference>
<dbReference type="GO" id="GO:0046496">
    <property type="term" value="P:nicotinamide nucleotide metabolic process"/>
    <property type="evidence" value="ECO:0007669"/>
    <property type="project" value="UniProtKB-UniRule"/>
</dbReference>
<feature type="binding site" evidence="18">
    <location>
        <position position="164"/>
    </location>
    <ligand>
        <name>(6S)-NADPHX</name>
        <dbReference type="ChEBI" id="CHEBI:64076"/>
    </ligand>
</feature>
<feature type="binding site" evidence="17">
    <location>
        <position position="388"/>
    </location>
    <ligand>
        <name>(6S)-NADPHX</name>
        <dbReference type="ChEBI" id="CHEBI:64076"/>
    </ligand>
</feature>
<dbReference type="EC" id="4.2.1.136" evidence="19"/>
<comment type="cofactor">
    <cofactor evidence="18 19">
        <name>K(+)</name>
        <dbReference type="ChEBI" id="CHEBI:29103"/>
    </cofactor>
    <text evidence="18 19">Binds 1 potassium ion per subunit.</text>
</comment>
<dbReference type="InterPro" id="IPR004443">
    <property type="entry name" value="YjeF_N_dom"/>
</dbReference>
<evidence type="ECO:0000256" key="1">
    <source>
        <dbReference type="ARBA" id="ARBA00000013"/>
    </source>
</evidence>
<evidence type="ECO:0000256" key="7">
    <source>
        <dbReference type="ARBA" id="ARBA00022840"/>
    </source>
</evidence>
<keyword evidence="10 17" id="KW-0520">NAD</keyword>
<comment type="subunit">
    <text evidence="17">Homotetramer.</text>
</comment>
<proteinExistence type="inferred from homology"/>
<comment type="catalytic activity">
    <reaction evidence="16 17 19">
        <text>(6S)-NADPHX + ADP = AMP + phosphate + NADPH + H(+)</text>
        <dbReference type="Rhea" id="RHEA:32235"/>
        <dbReference type="ChEBI" id="CHEBI:15378"/>
        <dbReference type="ChEBI" id="CHEBI:43474"/>
        <dbReference type="ChEBI" id="CHEBI:57783"/>
        <dbReference type="ChEBI" id="CHEBI:64076"/>
        <dbReference type="ChEBI" id="CHEBI:456215"/>
        <dbReference type="ChEBI" id="CHEBI:456216"/>
        <dbReference type="EC" id="4.2.1.136"/>
    </reaction>
</comment>
<comment type="caution">
    <text evidence="18">Lacks conserved residue(s) required for the propagation of feature annotation.</text>
</comment>
<evidence type="ECO:0000256" key="11">
    <source>
        <dbReference type="ARBA" id="ARBA00023235"/>
    </source>
</evidence>
<dbReference type="HAMAP" id="MF_01965">
    <property type="entry name" value="NADHX_dehydratase"/>
    <property type="match status" value="1"/>
</dbReference>
<feature type="binding site" evidence="17">
    <location>
        <position position="455"/>
    </location>
    <ligand>
        <name>(6S)-NADPHX</name>
        <dbReference type="ChEBI" id="CHEBI:64076"/>
    </ligand>
</feature>
<evidence type="ECO:0000256" key="19">
    <source>
        <dbReference type="PIRNR" id="PIRNR017184"/>
    </source>
</evidence>
<organism evidence="22 23">
    <name type="scientific">Propionispora hippei DSM 15287</name>
    <dbReference type="NCBI Taxonomy" id="1123003"/>
    <lineage>
        <taxon>Bacteria</taxon>
        <taxon>Bacillati</taxon>
        <taxon>Bacillota</taxon>
        <taxon>Negativicutes</taxon>
        <taxon>Selenomonadales</taxon>
        <taxon>Sporomusaceae</taxon>
        <taxon>Propionispora</taxon>
    </lineage>
</organism>
<comment type="similarity">
    <text evidence="17">Belongs to the NnrD/CARKD family.</text>
</comment>
<dbReference type="PROSITE" id="PS51385">
    <property type="entry name" value="YJEF_N"/>
    <property type="match status" value="1"/>
</dbReference>
<evidence type="ECO:0000256" key="4">
    <source>
        <dbReference type="ARBA" id="ARBA00009524"/>
    </source>
</evidence>
<dbReference type="PIRSF" id="PIRSF017184">
    <property type="entry name" value="Nnr"/>
    <property type="match status" value="1"/>
</dbReference>
<protein>
    <recommendedName>
        <fullName evidence="19">Bifunctional NAD(P)H-hydrate repair enzyme</fullName>
    </recommendedName>
    <alternativeName>
        <fullName evidence="19">Nicotinamide nucleotide repair protein</fullName>
    </alternativeName>
    <domain>
        <recommendedName>
            <fullName evidence="19">ADP-dependent (S)-NAD(P)H-hydrate dehydratase</fullName>
            <ecNumber evidence="19">4.2.1.136</ecNumber>
        </recommendedName>
        <alternativeName>
            <fullName evidence="19">ADP-dependent NAD(P)HX dehydratase</fullName>
        </alternativeName>
    </domain>
    <domain>
        <recommendedName>
            <fullName evidence="19">NAD(P)H-hydrate epimerase</fullName>
            <ecNumber evidence="19">5.1.99.6</ecNumber>
        </recommendedName>
    </domain>
</protein>
<comment type="function">
    <text evidence="18">Catalyzes the epimerization of the S- and R-forms of NAD(P)HX, a damaged form of NAD(P)H that is a result of enzymatic or heat-dependent hydration. This is a prerequisite for the S-specific NAD(P)H-hydrate dehydratase to allow the repair of both epimers of NAD(P)HX.</text>
</comment>
<evidence type="ECO:0000256" key="6">
    <source>
        <dbReference type="ARBA" id="ARBA00022741"/>
    </source>
</evidence>
<evidence type="ECO:0000256" key="10">
    <source>
        <dbReference type="ARBA" id="ARBA00023027"/>
    </source>
</evidence>
<evidence type="ECO:0000256" key="3">
    <source>
        <dbReference type="ARBA" id="ARBA00006001"/>
    </source>
</evidence>
<dbReference type="Pfam" id="PF03853">
    <property type="entry name" value="YjeF_N"/>
    <property type="match status" value="1"/>
</dbReference>
<dbReference type="InterPro" id="IPR030677">
    <property type="entry name" value="Nnr"/>
</dbReference>
<keyword evidence="13" id="KW-0511">Multifunctional enzyme</keyword>
<comment type="function">
    <text evidence="17">Catalyzes the dehydration of the S-form of NAD(P)HX at the expense of ADP, which is converted to AMP. Together with NAD(P)HX epimerase, which catalyzes the epimerization of the S- and R-forms, the enzyme allows the repair of both epimers of NAD(P)HX, a damaged form of NAD(P)H that is a result of enzymatic or heat-dependent hydration.</text>
</comment>
<feature type="binding site" evidence="18">
    <location>
        <position position="167"/>
    </location>
    <ligand>
        <name>K(+)</name>
        <dbReference type="ChEBI" id="CHEBI:29103"/>
    </ligand>
</feature>
<keyword evidence="9 18" id="KW-0630">Potassium</keyword>
<evidence type="ECO:0000256" key="14">
    <source>
        <dbReference type="ARBA" id="ARBA00025153"/>
    </source>
</evidence>
<dbReference type="Gene3D" id="3.40.50.10260">
    <property type="entry name" value="YjeF N-terminal domain"/>
    <property type="match status" value="1"/>
</dbReference>
<comment type="similarity">
    <text evidence="18">Belongs to the NnrE/AIBP family.</text>
</comment>
<evidence type="ECO:0000256" key="18">
    <source>
        <dbReference type="HAMAP-Rule" id="MF_01966"/>
    </source>
</evidence>
<evidence type="ECO:0000259" key="21">
    <source>
        <dbReference type="PROSITE" id="PS51385"/>
    </source>
</evidence>
<evidence type="ECO:0000256" key="13">
    <source>
        <dbReference type="ARBA" id="ARBA00023268"/>
    </source>
</evidence>
<comment type="similarity">
    <text evidence="4 19">In the C-terminal section; belongs to the NnrD/CARKD family.</text>
</comment>
<dbReference type="InterPro" id="IPR029056">
    <property type="entry name" value="Ribokinase-like"/>
</dbReference>
<dbReference type="EC" id="5.1.99.6" evidence="19"/>
<dbReference type="GO" id="GO:0052855">
    <property type="term" value="F:ADP-dependent NAD(P)H-hydrate dehydratase activity"/>
    <property type="evidence" value="ECO:0007669"/>
    <property type="project" value="UniProtKB-UniRule"/>
</dbReference>
<keyword evidence="12 17" id="KW-0456">Lyase</keyword>
<feature type="binding site" evidence="17">
    <location>
        <begin position="425"/>
        <end position="429"/>
    </location>
    <ligand>
        <name>AMP</name>
        <dbReference type="ChEBI" id="CHEBI:456215"/>
    </ligand>
</feature>
<sequence>MKAAMAEEMRRLDEQATQDYGIPGIVLMENAGVAVVREIETIMDGVSDKKICIFAGKGKNGGDGFVAARHLSNRGAKIKVFLLAARDAVQGDAAIQLEILIRMGVDVIEVTGIRDWDKVKIGVAFADCLVDALLGTGYGRDITGAMAQAVELINHAGKTVVAVDIPSGVQADTGQIGACAVSADYTVTFGLPKPGLLLYPGAACAGKWTVADIGLPAALLETPALKLAVLTQRDISRRLPERRADAYKGDCGRVWAVAGSTGLTGAAALCTAAALRSGAGLVTLGIAAGLNSIMEVKVTEVMTRPLPEIVDGAIGLAAWGIIEQEAADSQVLAVGPGLGRQAETLALVRQIVEKSQVPLVLDADALYALQDHTGLLGKAKHRPVLTPHAGEMARLTGLTVADINENRLDVARMAANEWQAIVVLKGAPTLIALPGDEIFINTTGNAGMATAGSGDVLTGVIAGLLAQGLSGCDAALCGVYLQGLAGDLAAANGMAGLLAGDLLKTLPAALAQLQTAGSAGRKSDG</sequence>
<keyword evidence="8 17" id="KW-0521">NADP</keyword>
<dbReference type="CDD" id="cd01171">
    <property type="entry name" value="YXKO-related"/>
    <property type="match status" value="1"/>
</dbReference>
<dbReference type="PROSITE" id="PS01050">
    <property type="entry name" value="YJEF_C_2"/>
    <property type="match status" value="1"/>
</dbReference>
<evidence type="ECO:0000256" key="2">
    <source>
        <dbReference type="ARBA" id="ARBA00000909"/>
    </source>
</evidence>